<dbReference type="SUPFAM" id="SSF52091">
    <property type="entry name" value="SpoIIaa-like"/>
    <property type="match status" value="1"/>
</dbReference>
<dbReference type="Pfam" id="PF00916">
    <property type="entry name" value="Sulfate_transp"/>
    <property type="match status" value="1"/>
</dbReference>
<feature type="transmembrane region" description="Helical" evidence="6">
    <location>
        <begin position="165"/>
        <end position="183"/>
    </location>
</feature>
<feature type="domain" description="STAS" evidence="7">
    <location>
        <begin position="470"/>
        <end position="585"/>
    </location>
</feature>
<organism evidence="8 9">
    <name type="scientific">Terrabacter lapilli</name>
    <dbReference type="NCBI Taxonomy" id="436231"/>
    <lineage>
        <taxon>Bacteria</taxon>
        <taxon>Bacillati</taxon>
        <taxon>Actinomycetota</taxon>
        <taxon>Actinomycetes</taxon>
        <taxon>Micrococcales</taxon>
        <taxon>Intrasporangiaceae</taxon>
        <taxon>Terrabacter</taxon>
    </lineage>
</organism>
<feature type="transmembrane region" description="Helical" evidence="6">
    <location>
        <begin position="235"/>
        <end position="252"/>
    </location>
</feature>
<dbReference type="Gene3D" id="3.30.750.24">
    <property type="entry name" value="STAS domain"/>
    <property type="match status" value="1"/>
</dbReference>
<proteinExistence type="predicted"/>
<gene>
    <name evidence="8" type="ORF">GCM10009817_31560</name>
</gene>
<dbReference type="PROSITE" id="PS50801">
    <property type="entry name" value="STAS"/>
    <property type="match status" value="1"/>
</dbReference>
<dbReference type="Pfam" id="PF01740">
    <property type="entry name" value="STAS"/>
    <property type="match status" value="1"/>
</dbReference>
<feature type="transmembrane region" description="Helical" evidence="6">
    <location>
        <begin position="282"/>
        <end position="304"/>
    </location>
</feature>
<evidence type="ECO:0000256" key="2">
    <source>
        <dbReference type="ARBA" id="ARBA00022692"/>
    </source>
</evidence>
<sequence>MTGTGAVRLREDVQPFDKAYKGRRAFASASRPPMTTRYVPFARSMSGYSGARLRTDVIAGVTVAALALPASMAYAGLAGVPVSAGLYALLLPVLAYAFLGSAPRVVVGPEGTVALLVATAIGPLAAAGSPEYAALVAMLAIMVGAVFLLARVARIGWIADYFSQAVLVGYISGVAIVLILGQLGKLVGISSDQKGAVREAVDILAHLGDANAVTVVVGALSLALLVVAGRIDKRIPGALILVVLGIAASWSLNLAQHDVAVTGPVPSGLPRLRVPDVSGSDLVSLALPALAVFLVAFSDAILIARSFAARHHEVVDANQELLAFGVAQLAAGLSQGIPVGTSGSRTAVNDDMRATTQVSGLAAAGTITVILLFLTGPIQYLPSAVLGAVIVYAASKLIDPAQWRALARSSKVEVVIAGITVACVVAVGVLQAIGVAVVLSVADIIRRAARPADAVLGWSSDEGRYVDVADHPDAGVTASVVVYRIQDRLFFANAHFFKRRLWAAVDGAPKPVRHLVLDASFISDIDASAEVALREVIDGLRERNIELHVARATVELRDRLAAVDLTDLIGVEHFHGTVASAVDACDEGSTATSAETGAATAPTAPPAAEST</sequence>
<feature type="transmembrane region" description="Helical" evidence="6">
    <location>
        <begin position="132"/>
        <end position="153"/>
    </location>
</feature>
<comment type="caution">
    <text evidence="8">The sequence shown here is derived from an EMBL/GenBank/DDBJ whole genome shotgun (WGS) entry which is preliminary data.</text>
</comment>
<comment type="subcellular location">
    <subcellularLocation>
        <location evidence="1">Membrane</location>
        <topology evidence="1">Multi-pass membrane protein</topology>
    </subcellularLocation>
</comment>
<dbReference type="CDD" id="cd07042">
    <property type="entry name" value="STAS_SulP_like_sulfate_transporter"/>
    <property type="match status" value="1"/>
</dbReference>
<evidence type="ECO:0000256" key="3">
    <source>
        <dbReference type="ARBA" id="ARBA00022989"/>
    </source>
</evidence>
<dbReference type="PANTHER" id="PTHR11814">
    <property type="entry name" value="SULFATE TRANSPORTER"/>
    <property type="match status" value="1"/>
</dbReference>
<feature type="transmembrane region" description="Helical" evidence="6">
    <location>
        <begin position="361"/>
        <end position="394"/>
    </location>
</feature>
<evidence type="ECO:0000256" key="4">
    <source>
        <dbReference type="ARBA" id="ARBA00023136"/>
    </source>
</evidence>
<keyword evidence="3 6" id="KW-1133">Transmembrane helix</keyword>
<dbReference type="InterPro" id="IPR001902">
    <property type="entry name" value="SLC26A/SulP_fam"/>
</dbReference>
<accession>A0ABN2SKM9</accession>
<keyword evidence="2 6" id="KW-0812">Transmembrane</keyword>
<feature type="transmembrane region" description="Helical" evidence="6">
    <location>
        <begin position="80"/>
        <end position="99"/>
    </location>
</feature>
<dbReference type="InterPro" id="IPR002645">
    <property type="entry name" value="STAS_dom"/>
</dbReference>
<evidence type="ECO:0000256" key="6">
    <source>
        <dbReference type="SAM" id="Phobius"/>
    </source>
</evidence>
<feature type="transmembrane region" description="Helical" evidence="6">
    <location>
        <begin position="53"/>
        <end position="74"/>
    </location>
</feature>
<evidence type="ECO:0000313" key="8">
    <source>
        <dbReference type="EMBL" id="GAA1987684.1"/>
    </source>
</evidence>
<reference evidence="8 9" key="1">
    <citation type="journal article" date="2019" name="Int. J. Syst. Evol. Microbiol.">
        <title>The Global Catalogue of Microorganisms (GCM) 10K type strain sequencing project: providing services to taxonomists for standard genome sequencing and annotation.</title>
        <authorList>
            <consortium name="The Broad Institute Genomics Platform"/>
            <consortium name="The Broad Institute Genome Sequencing Center for Infectious Disease"/>
            <person name="Wu L."/>
            <person name="Ma J."/>
        </authorList>
    </citation>
    <scope>NUCLEOTIDE SEQUENCE [LARGE SCALE GENOMIC DNA]</scope>
    <source>
        <strain evidence="8 9">JCM 15628</strain>
    </source>
</reference>
<evidence type="ECO:0000313" key="9">
    <source>
        <dbReference type="Proteomes" id="UP001500013"/>
    </source>
</evidence>
<protein>
    <submittedName>
        <fullName evidence="8">SulP family inorganic anion transporter</fullName>
    </submittedName>
</protein>
<keyword evidence="9" id="KW-1185">Reference proteome</keyword>
<evidence type="ECO:0000256" key="5">
    <source>
        <dbReference type="SAM" id="MobiDB-lite"/>
    </source>
</evidence>
<keyword evidence="4 6" id="KW-0472">Membrane</keyword>
<evidence type="ECO:0000256" key="1">
    <source>
        <dbReference type="ARBA" id="ARBA00004141"/>
    </source>
</evidence>
<feature type="transmembrane region" description="Helical" evidence="6">
    <location>
        <begin position="203"/>
        <end position="228"/>
    </location>
</feature>
<dbReference type="InterPro" id="IPR036513">
    <property type="entry name" value="STAS_dom_sf"/>
</dbReference>
<dbReference type="Proteomes" id="UP001500013">
    <property type="component" value="Unassembled WGS sequence"/>
</dbReference>
<dbReference type="EMBL" id="BAAAPU010000009">
    <property type="protein sequence ID" value="GAA1987684.1"/>
    <property type="molecule type" value="Genomic_DNA"/>
</dbReference>
<feature type="transmembrane region" description="Helical" evidence="6">
    <location>
        <begin position="414"/>
        <end position="442"/>
    </location>
</feature>
<name>A0ABN2SKM9_9MICO</name>
<dbReference type="InterPro" id="IPR011547">
    <property type="entry name" value="SLC26A/SulP_dom"/>
</dbReference>
<feature type="region of interest" description="Disordered" evidence="5">
    <location>
        <begin position="592"/>
        <end position="611"/>
    </location>
</feature>
<feature type="transmembrane region" description="Helical" evidence="6">
    <location>
        <begin position="106"/>
        <end position="126"/>
    </location>
</feature>
<evidence type="ECO:0000259" key="7">
    <source>
        <dbReference type="PROSITE" id="PS50801"/>
    </source>
</evidence>